<dbReference type="AlphaFoldDB" id="A0A8J5N152"/>
<accession>A0A8J5N152</accession>
<sequence length="58" mass="6403">MPVTTVLLGEDHPLVLPAEEWVDYIEVEEQVLHQWLEVDEAVNSSASACTVCAHSRGV</sequence>
<dbReference type="EMBL" id="JAHLQT010013238">
    <property type="protein sequence ID" value="KAG7170977.1"/>
    <property type="molecule type" value="Genomic_DNA"/>
</dbReference>
<dbReference type="Proteomes" id="UP000747542">
    <property type="component" value="Unassembled WGS sequence"/>
</dbReference>
<evidence type="ECO:0000313" key="1">
    <source>
        <dbReference type="EMBL" id="KAG7170977.1"/>
    </source>
</evidence>
<organism evidence="1 2">
    <name type="scientific">Homarus americanus</name>
    <name type="common">American lobster</name>
    <dbReference type="NCBI Taxonomy" id="6706"/>
    <lineage>
        <taxon>Eukaryota</taxon>
        <taxon>Metazoa</taxon>
        <taxon>Ecdysozoa</taxon>
        <taxon>Arthropoda</taxon>
        <taxon>Crustacea</taxon>
        <taxon>Multicrustacea</taxon>
        <taxon>Malacostraca</taxon>
        <taxon>Eumalacostraca</taxon>
        <taxon>Eucarida</taxon>
        <taxon>Decapoda</taxon>
        <taxon>Pleocyemata</taxon>
        <taxon>Astacidea</taxon>
        <taxon>Nephropoidea</taxon>
        <taxon>Nephropidae</taxon>
        <taxon>Homarus</taxon>
    </lineage>
</organism>
<comment type="caution">
    <text evidence="1">The sequence shown here is derived from an EMBL/GenBank/DDBJ whole genome shotgun (WGS) entry which is preliminary data.</text>
</comment>
<proteinExistence type="predicted"/>
<protein>
    <submittedName>
        <fullName evidence="1">Uncharacterized protein</fullName>
    </submittedName>
</protein>
<keyword evidence="2" id="KW-1185">Reference proteome</keyword>
<evidence type="ECO:0000313" key="2">
    <source>
        <dbReference type="Proteomes" id="UP000747542"/>
    </source>
</evidence>
<reference evidence="1" key="1">
    <citation type="journal article" date="2021" name="Sci. Adv.">
        <title>The American lobster genome reveals insights on longevity, neural, and immune adaptations.</title>
        <authorList>
            <person name="Polinski J.M."/>
            <person name="Zimin A.V."/>
            <person name="Clark K.F."/>
            <person name="Kohn A.B."/>
            <person name="Sadowski N."/>
            <person name="Timp W."/>
            <person name="Ptitsyn A."/>
            <person name="Khanna P."/>
            <person name="Romanova D.Y."/>
            <person name="Williams P."/>
            <person name="Greenwood S.J."/>
            <person name="Moroz L.L."/>
            <person name="Walt D.R."/>
            <person name="Bodnar A.G."/>
        </authorList>
    </citation>
    <scope>NUCLEOTIDE SEQUENCE</scope>
    <source>
        <strain evidence="1">GMGI-L3</strain>
    </source>
</reference>
<name>A0A8J5N152_HOMAM</name>
<gene>
    <name evidence="1" type="ORF">Hamer_G012551</name>
</gene>